<comment type="catalytic activity">
    <reaction evidence="1">
        <text>dihydroxyacetone + phosphoenolpyruvate = dihydroxyacetone phosphate + pyruvate</text>
        <dbReference type="Rhea" id="RHEA:18381"/>
        <dbReference type="ChEBI" id="CHEBI:15361"/>
        <dbReference type="ChEBI" id="CHEBI:16016"/>
        <dbReference type="ChEBI" id="CHEBI:57642"/>
        <dbReference type="ChEBI" id="CHEBI:58702"/>
        <dbReference type="EC" id="2.7.1.121"/>
    </reaction>
</comment>
<evidence type="ECO:0000256" key="3">
    <source>
        <dbReference type="ARBA" id="ARBA00012095"/>
    </source>
</evidence>
<dbReference type="PANTHER" id="PTHR38594:SF1">
    <property type="entry name" value="PEP-DEPENDENT DIHYDROXYACETONE KINASE, PHOSPHORYL DONOR SUBUNIT DHAM"/>
    <property type="match status" value="1"/>
</dbReference>
<evidence type="ECO:0000256" key="5">
    <source>
        <dbReference type="ARBA" id="ARBA00046577"/>
    </source>
</evidence>
<dbReference type="Gene3D" id="3.40.50.510">
    <property type="entry name" value="Phosphotransferase system, mannose-type IIA component"/>
    <property type="match status" value="1"/>
</dbReference>
<dbReference type="STRING" id="1111454.HMPREF1250_0678"/>
<reference evidence="7 8" key="1">
    <citation type="submission" date="2013-09" db="EMBL/GenBank/DDBJ databases">
        <authorList>
            <person name="Durkin A.S."/>
            <person name="Haft D.R."/>
            <person name="McCorrison J."/>
            <person name="Torralba M."/>
            <person name="Gillis M."/>
            <person name="Haft D.H."/>
            <person name="Methe B."/>
            <person name="Sutton G."/>
            <person name="Nelson K.E."/>
        </authorList>
    </citation>
    <scope>NUCLEOTIDE SEQUENCE [LARGE SCALE GENOMIC DNA]</scope>
    <source>
        <strain evidence="7 8">BV3C16-1</strain>
    </source>
</reference>
<dbReference type="GO" id="GO:0019563">
    <property type="term" value="P:glycerol catabolic process"/>
    <property type="evidence" value="ECO:0007669"/>
    <property type="project" value="InterPro"/>
</dbReference>
<sequence>MVGIVVISHSRKLAEGVVELAAAMADTVRIVAAGGLEDGSIGTSFARISQAVEEAYSDDGVVLIMDMGSAVMTAEMVMETMTDRRLLLLDCPVVEGAVFAAVEAAAGATLEEIADRIAEVREAKKLPD</sequence>
<evidence type="ECO:0000313" key="7">
    <source>
        <dbReference type="EMBL" id="ERT58027.1"/>
    </source>
</evidence>
<dbReference type="NCBIfam" id="TIGR02364">
    <property type="entry name" value="dha_pts"/>
    <property type="match status" value="1"/>
</dbReference>
<dbReference type="Pfam" id="PF03610">
    <property type="entry name" value="EIIA-man"/>
    <property type="match status" value="1"/>
</dbReference>
<dbReference type="EC" id="2.7.1.121" evidence="3"/>
<dbReference type="PROSITE" id="PS51096">
    <property type="entry name" value="PTS_EIIA_TYPE_4"/>
    <property type="match status" value="1"/>
</dbReference>
<evidence type="ECO:0000256" key="1">
    <source>
        <dbReference type="ARBA" id="ARBA00001113"/>
    </source>
</evidence>
<protein>
    <recommendedName>
        <fullName evidence="3">phosphoenolpyruvate--glycerone phosphotransferase</fullName>
        <ecNumber evidence="3">2.7.1.121</ecNumber>
    </recommendedName>
</protein>
<comment type="subunit">
    <text evidence="5">Homodimer. The dihydroxyacetone kinase complex is composed of a homodimer of DhaM, a homodimer of DhaK and the subunit DhaL.</text>
</comment>
<evidence type="ECO:0000313" key="8">
    <source>
        <dbReference type="Proteomes" id="UP000017090"/>
    </source>
</evidence>
<comment type="caution">
    <text evidence="7">The sequence shown here is derived from an EMBL/GenBank/DDBJ whole genome shotgun (WGS) entry which is preliminary data.</text>
</comment>
<dbReference type="InterPro" id="IPR004701">
    <property type="entry name" value="PTS_EIIA_man-typ"/>
</dbReference>
<dbReference type="PATRIC" id="fig|1111454.3.peg.1796"/>
<comment type="function">
    <text evidence="2">Component of the dihydroxyacetone kinase complex, which is responsible for the phosphoenolpyruvate (PEP)-dependent phosphorylation of dihydroxyacetone. DhaM serves as the phosphoryl donor. Is phosphorylated by phosphoenolpyruvate in an EI- and HPr-dependent reaction, and a phosphorelay system on histidine residues finally leads to phosphoryl transfer to DhaL and dihydroxyacetone.</text>
</comment>
<dbReference type="GO" id="GO:0047324">
    <property type="term" value="F:phosphoenolpyruvate-glycerone phosphotransferase activity"/>
    <property type="evidence" value="ECO:0007669"/>
    <property type="project" value="UniProtKB-EC"/>
</dbReference>
<dbReference type="EMBL" id="AWXA01000048">
    <property type="protein sequence ID" value="ERT58027.1"/>
    <property type="molecule type" value="Genomic_DNA"/>
</dbReference>
<dbReference type="OrthoDB" id="7065393at2"/>
<feature type="domain" description="PTS EIIA type-4" evidence="6">
    <location>
        <begin position="1"/>
        <end position="128"/>
    </location>
</feature>
<evidence type="ECO:0000259" key="6">
    <source>
        <dbReference type="PROSITE" id="PS51096"/>
    </source>
</evidence>
<keyword evidence="7" id="KW-0418">Kinase</keyword>
<organism evidence="7 8">
    <name type="scientific">Megasphaera vaginalis</name>
    <name type="common">ex Srinivasan et al. 2021</name>
    <dbReference type="NCBI Taxonomy" id="1111454"/>
    <lineage>
        <taxon>Bacteria</taxon>
        <taxon>Bacillati</taxon>
        <taxon>Bacillota</taxon>
        <taxon>Negativicutes</taxon>
        <taxon>Veillonellales</taxon>
        <taxon>Veillonellaceae</taxon>
        <taxon>Megasphaera</taxon>
    </lineage>
</organism>
<name>U7UF19_9FIRM</name>
<dbReference type="Proteomes" id="UP000017090">
    <property type="component" value="Unassembled WGS sequence"/>
</dbReference>
<accession>U7UF19</accession>
<dbReference type="InterPro" id="IPR039643">
    <property type="entry name" value="DhaM"/>
</dbReference>
<gene>
    <name evidence="7" type="ORF">HMPREF1250_0678</name>
</gene>
<dbReference type="eggNOG" id="COG3412">
    <property type="taxonomic scope" value="Bacteria"/>
</dbReference>
<dbReference type="InterPro" id="IPR012844">
    <property type="entry name" value="DhaM_N"/>
</dbReference>
<dbReference type="RefSeq" id="WP_023054262.1">
    <property type="nucleotide sequence ID" value="NZ_AWXA01000048.1"/>
</dbReference>
<dbReference type="AlphaFoldDB" id="U7UF19"/>
<dbReference type="GO" id="GO:0016020">
    <property type="term" value="C:membrane"/>
    <property type="evidence" value="ECO:0007669"/>
    <property type="project" value="InterPro"/>
</dbReference>
<evidence type="ECO:0000256" key="2">
    <source>
        <dbReference type="ARBA" id="ARBA00002788"/>
    </source>
</evidence>
<dbReference type="SUPFAM" id="SSF53062">
    <property type="entry name" value="PTS system fructose IIA component-like"/>
    <property type="match status" value="1"/>
</dbReference>
<keyword evidence="4" id="KW-0808">Transferase</keyword>
<keyword evidence="8" id="KW-1185">Reference proteome</keyword>
<proteinExistence type="predicted"/>
<dbReference type="GO" id="GO:0009401">
    <property type="term" value="P:phosphoenolpyruvate-dependent sugar phosphotransferase system"/>
    <property type="evidence" value="ECO:0007669"/>
    <property type="project" value="InterPro"/>
</dbReference>
<dbReference type="InterPro" id="IPR036662">
    <property type="entry name" value="PTS_EIIA_man-typ_sf"/>
</dbReference>
<evidence type="ECO:0000256" key="4">
    <source>
        <dbReference type="ARBA" id="ARBA00022679"/>
    </source>
</evidence>
<dbReference type="PANTHER" id="PTHR38594">
    <property type="entry name" value="PEP-DEPENDENT DIHYDROXYACETONE KINASE, PHOSPHORYL DONOR SUBUNIT DHAM"/>
    <property type="match status" value="1"/>
</dbReference>